<keyword evidence="3" id="KW-0378">Hydrolase</keyword>
<organism evidence="7 8">
    <name type="scientific">Terracoccus luteus</name>
    <dbReference type="NCBI Taxonomy" id="53356"/>
    <lineage>
        <taxon>Bacteria</taxon>
        <taxon>Bacillati</taxon>
        <taxon>Actinomycetota</taxon>
        <taxon>Actinomycetes</taxon>
        <taxon>Micrococcales</taxon>
        <taxon>Intrasporangiaceae</taxon>
        <taxon>Terracoccus</taxon>
    </lineage>
</organism>
<feature type="active site" description="Proton donor" evidence="5">
    <location>
        <position position="133"/>
    </location>
</feature>
<evidence type="ECO:0000313" key="7">
    <source>
        <dbReference type="EMBL" id="RKT78473.1"/>
    </source>
</evidence>
<dbReference type="SMART" id="SM00226">
    <property type="entry name" value="LMWPc"/>
    <property type="match status" value="1"/>
</dbReference>
<accession>A0A495Y140</accession>
<dbReference type="Gene3D" id="3.40.50.2300">
    <property type="match status" value="1"/>
</dbReference>
<dbReference type="PANTHER" id="PTHR11717">
    <property type="entry name" value="LOW MOLECULAR WEIGHT PROTEIN TYROSINE PHOSPHATASE"/>
    <property type="match status" value="1"/>
</dbReference>
<dbReference type="Pfam" id="PF01451">
    <property type="entry name" value="LMWPc"/>
    <property type="match status" value="1"/>
</dbReference>
<evidence type="ECO:0000256" key="5">
    <source>
        <dbReference type="PIRSR" id="PIRSR617867-1"/>
    </source>
</evidence>
<protein>
    <recommendedName>
        <fullName evidence="2">protein-tyrosine-phosphatase</fullName>
        <ecNumber evidence="2">3.1.3.48</ecNumber>
    </recommendedName>
</protein>
<feature type="active site" description="Nucleophile" evidence="5">
    <location>
        <position position="21"/>
    </location>
</feature>
<proteinExistence type="inferred from homology"/>
<evidence type="ECO:0000256" key="4">
    <source>
        <dbReference type="ARBA" id="ARBA00022912"/>
    </source>
</evidence>
<sequence>MMGETVDRAAAELKGSILFVCSGNICRSPVAAALLRGHLEQWPVEVESAGLIARDGLPVEPKMVKAAQGLGVQAPDLSGFRSRRATSEMLEQADLVLTATRSQRADVVREAPSTVRTAFTLKEFAAYVSDIADLLEQAGEAKPHTVADVVALVPLVRGERVRAGSPDITDPMGRSSRTHVRATREIAEAVARVARGLRP</sequence>
<dbReference type="PANTHER" id="PTHR11717:SF7">
    <property type="entry name" value="LOW MOLECULAR WEIGHT PHOSPHOTYROSINE PROTEIN PHOSPHATASE"/>
    <property type="match status" value="1"/>
</dbReference>
<comment type="similarity">
    <text evidence="1">Belongs to the low molecular weight phosphotyrosine protein phosphatase family.</text>
</comment>
<keyword evidence="8" id="KW-1185">Reference proteome</keyword>
<dbReference type="EC" id="3.1.3.48" evidence="2"/>
<dbReference type="PRINTS" id="PR00719">
    <property type="entry name" value="LMWPTPASE"/>
</dbReference>
<dbReference type="OrthoDB" id="9784339at2"/>
<evidence type="ECO:0000256" key="3">
    <source>
        <dbReference type="ARBA" id="ARBA00022801"/>
    </source>
</evidence>
<evidence type="ECO:0000259" key="6">
    <source>
        <dbReference type="SMART" id="SM00226"/>
    </source>
</evidence>
<reference evidence="7 8" key="1">
    <citation type="submission" date="2018-10" db="EMBL/GenBank/DDBJ databases">
        <title>Sequencing the genomes of 1000 actinobacteria strains.</title>
        <authorList>
            <person name="Klenk H.-P."/>
        </authorList>
    </citation>
    <scope>NUCLEOTIDE SEQUENCE [LARGE SCALE GENOMIC DNA]</scope>
    <source>
        <strain evidence="7 8">DSM 44267</strain>
    </source>
</reference>
<dbReference type="GO" id="GO:0004725">
    <property type="term" value="F:protein tyrosine phosphatase activity"/>
    <property type="evidence" value="ECO:0007669"/>
    <property type="project" value="UniProtKB-EC"/>
</dbReference>
<feature type="active site" evidence="5">
    <location>
        <position position="27"/>
    </location>
</feature>
<keyword evidence="4" id="KW-0904">Protein phosphatase</keyword>
<dbReference type="AlphaFoldDB" id="A0A495Y140"/>
<evidence type="ECO:0000313" key="8">
    <source>
        <dbReference type="Proteomes" id="UP000278440"/>
    </source>
</evidence>
<gene>
    <name evidence="7" type="ORF">DFJ68_1919</name>
</gene>
<feature type="domain" description="Phosphotyrosine protein phosphatase I" evidence="6">
    <location>
        <begin position="15"/>
        <end position="143"/>
    </location>
</feature>
<comment type="caution">
    <text evidence="7">The sequence shown here is derived from an EMBL/GenBank/DDBJ whole genome shotgun (WGS) entry which is preliminary data.</text>
</comment>
<dbReference type="EMBL" id="RBXT01000001">
    <property type="protein sequence ID" value="RKT78473.1"/>
    <property type="molecule type" value="Genomic_DNA"/>
</dbReference>
<name>A0A495Y140_9MICO</name>
<evidence type="ECO:0000256" key="2">
    <source>
        <dbReference type="ARBA" id="ARBA00013064"/>
    </source>
</evidence>
<dbReference type="SUPFAM" id="SSF52788">
    <property type="entry name" value="Phosphotyrosine protein phosphatases I"/>
    <property type="match status" value="1"/>
</dbReference>
<evidence type="ECO:0000256" key="1">
    <source>
        <dbReference type="ARBA" id="ARBA00011063"/>
    </source>
</evidence>
<dbReference type="Proteomes" id="UP000278440">
    <property type="component" value="Unassembled WGS sequence"/>
</dbReference>
<dbReference type="InterPro" id="IPR036196">
    <property type="entry name" value="Ptyr_pPase_sf"/>
</dbReference>
<dbReference type="InterPro" id="IPR017867">
    <property type="entry name" value="Tyr_phospatase_low_mol_wt"/>
</dbReference>
<dbReference type="InterPro" id="IPR023485">
    <property type="entry name" value="Ptyr_pPase"/>
</dbReference>
<dbReference type="InterPro" id="IPR050438">
    <property type="entry name" value="LMW_PTPase"/>
</dbReference>